<gene>
    <name evidence="1" type="ORF">H5410_004415</name>
</gene>
<sequence length="79" mass="8882">MRILLQNGTFRGWGIKTIVHNVEILLDVETLGIILGVPIKEVRSIEGCKPSSGFSTRATKRGHIKLVRVPKKFLKGEYH</sequence>
<keyword evidence="2" id="KW-1185">Reference proteome</keyword>
<protein>
    <submittedName>
        <fullName evidence="1">Uncharacterized protein</fullName>
    </submittedName>
</protein>
<proteinExistence type="predicted"/>
<comment type="caution">
    <text evidence="1">The sequence shown here is derived from an EMBL/GenBank/DDBJ whole genome shotgun (WGS) entry which is preliminary data.</text>
</comment>
<name>A0A9J6B7Y5_SOLCO</name>
<accession>A0A9J6B7Y5</accession>
<dbReference type="EMBL" id="JACXVP010000001">
    <property type="protein sequence ID" value="KAG5632698.1"/>
    <property type="molecule type" value="Genomic_DNA"/>
</dbReference>
<dbReference type="AlphaFoldDB" id="A0A9J6B7Y5"/>
<dbReference type="Proteomes" id="UP000824120">
    <property type="component" value="Chromosome 1"/>
</dbReference>
<dbReference type="OrthoDB" id="1303972at2759"/>
<organism evidence="1 2">
    <name type="scientific">Solanum commersonii</name>
    <name type="common">Commerson's wild potato</name>
    <name type="synonym">Commerson's nightshade</name>
    <dbReference type="NCBI Taxonomy" id="4109"/>
    <lineage>
        <taxon>Eukaryota</taxon>
        <taxon>Viridiplantae</taxon>
        <taxon>Streptophyta</taxon>
        <taxon>Embryophyta</taxon>
        <taxon>Tracheophyta</taxon>
        <taxon>Spermatophyta</taxon>
        <taxon>Magnoliopsida</taxon>
        <taxon>eudicotyledons</taxon>
        <taxon>Gunneridae</taxon>
        <taxon>Pentapetalae</taxon>
        <taxon>asterids</taxon>
        <taxon>lamiids</taxon>
        <taxon>Solanales</taxon>
        <taxon>Solanaceae</taxon>
        <taxon>Solanoideae</taxon>
        <taxon>Solaneae</taxon>
        <taxon>Solanum</taxon>
    </lineage>
</organism>
<reference evidence="1 2" key="1">
    <citation type="submission" date="2020-09" db="EMBL/GenBank/DDBJ databases">
        <title>De no assembly of potato wild relative species, Solanum commersonii.</title>
        <authorList>
            <person name="Cho K."/>
        </authorList>
    </citation>
    <scope>NUCLEOTIDE SEQUENCE [LARGE SCALE GENOMIC DNA]</scope>
    <source>
        <strain evidence="1">LZ3.2</strain>
        <tissue evidence="1">Leaf</tissue>
    </source>
</reference>
<evidence type="ECO:0000313" key="1">
    <source>
        <dbReference type="EMBL" id="KAG5632698.1"/>
    </source>
</evidence>
<evidence type="ECO:0000313" key="2">
    <source>
        <dbReference type="Proteomes" id="UP000824120"/>
    </source>
</evidence>